<sequence>MAKHLANQFIQLASSNDRIHTFAQTLFETKPKSMSRLLQALIDQASGNLSTIQIKAISDQLCDTIANIKAQESNDAFADEDEDEQMLDIPDVDEGGIDDEDDAKAEDVADTTDGKKAVHARRMMSIMDLEDDAEEDLDNLLDVCSQGTNSLPPQASLDDDLQSLTPGGNKFSMKAAQKAQKDITPIKLLELSSSEEEDIQLEHSPTKAAQKVRKDIAPIKLLESEDEEEDIQPAHSPTKSIQNA</sequence>
<comment type="caution">
    <text evidence="2">The sequence shown here is derived from an EMBL/GenBank/DDBJ whole genome shotgun (WGS) entry which is preliminary data.</text>
</comment>
<dbReference type="EMBL" id="JAOTPV010000085">
    <property type="protein sequence ID" value="KAJ4465220.1"/>
    <property type="molecule type" value="Genomic_DNA"/>
</dbReference>
<protein>
    <submittedName>
        <fullName evidence="2">Uncharacterized protein</fullName>
    </submittedName>
</protein>
<keyword evidence="3" id="KW-1185">Reference proteome</keyword>
<dbReference type="AlphaFoldDB" id="A0A9W8ZS29"/>
<proteinExistence type="predicted"/>
<feature type="compositionally biased region" description="Polar residues" evidence="1">
    <location>
        <begin position="235"/>
        <end position="244"/>
    </location>
</feature>
<name>A0A9W8ZS29_9AGAR</name>
<evidence type="ECO:0000256" key="1">
    <source>
        <dbReference type="SAM" id="MobiDB-lite"/>
    </source>
</evidence>
<evidence type="ECO:0000313" key="2">
    <source>
        <dbReference type="EMBL" id="KAJ4465220.1"/>
    </source>
</evidence>
<feature type="region of interest" description="Disordered" evidence="1">
    <location>
        <begin position="220"/>
        <end position="244"/>
    </location>
</feature>
<dbReference type="Proteomes" id="UP001150266">
    <property type="component" value="Unassembled WGS sequence"/>
</dbReference>
<reference evidence="2" key="1">
    <citation type="submission" date="2022-08" db="EMBL/GenBank/DDBJ databases">
        <title>A Global Phylogenomic Analysis of the Shiitake Genus Lentinula.</title>
        <authorList>
            <consortium name="DOE Joint Genome Institute"/>
            <person name="Sierra-Patev S."/>
            <person name="Min B."/>
            <person name="Naranjo-Ortiz M."/>
            <person name="Looney B."/>
            <person name="Konkel Z."/>
            <person name="Slot J.C."/>
            <person name="Sakamoto Y."/>
            <person name="Steenwyk J.L."/>
            <person name="Rokas A."/>
            <person name="Carro J."/>
            <person name="Camarero S."/>
            <person name="Ferreira P."/>
            <person name="Molpeceres G."/>
            <person name="Ruiz-Duenas F.J."/>
            <person name="Serrano A."/>
            <person name="Henrissat B."/>
            <person name="Drula E."/>
            <person name="Hughes K.W."/>
            <person name="Mata J.L."/>
            <person name="Ishikawa N.K."/>
            <person name="Vargas-Isla R."/>
            <person name="Ushijima S."/>
            <person name="Smith C.A."/>
            <person name="Ahrendt S."/>
            <person name="Andreopoulos W."/>
            <person name="He G."/>
            <person name="Labutti K."/>
            <person name="Lipzen A."/>
            <person name="Ng V."/>
            <person name="Riley R."/>
            <person name="Sandor L."/>
            <person name="Barry K."/>
            <person name="Martinez A.T."/>
            <person name="Xiao Y."/>
            <person name="Gibbons J.G."/>
            <person name="Terashima K."/>
            <person name="Grigoriev I.V."/>
            <person name="Hibbett D.S."/>
        </authorList>
    </citation>
    <scope>NUCLEOTIDE SEQUENCE</scope>
    <source>
        <strain evidence="2">JLM2183</strain>
    </source>
</reference>
<evidence type="ECO:0000313" key="3">
    <source>
        <dbReference type="Proteomes" id="UP001150266"/>
    </source>
</evidence>
<accession>A0A9W8ZS29</accession>
<organism evidence="2 3">
    <name type="scientific">Lentinula aciculospora</name>
    <dbReference type="NCBI Taxonomy" id="153920"/>
    <lineage>
        <taxon>Eukaryota</taxon>
        <taxon>Fungi</taxon>
        <taxon>Dikarya</taxon>
        <taxon>Basidiomycota</taxon>
        <taxon>Agaricomycotina</taxon>
        <taxon>Agaricomycetes</taxon>
        <taxon>Agaricomycetidae</taxon>
        <taxon>Agaricales</taxon>
        <taxon>Marasmiineae</taxon>
        <taxon>Omphalotaceae</taxon>
        <taxon>Lentinula</taxon>
    </lineage>
</organism>
<gene>
    <name evidence="2" type="ORF">J3R30DRAFT_3723936</name>
</gene>